<sequence length="101" mass="12023">MADSCEKIGLGLVRFCFECEDYPCKRLKRLDKRYRDKYHMSMIDNLNDIRENGMDAFLQSQEEKWRCPTCGGTVCCHNGLCLSCDLDLWLKNRRYRWGEKV</sequence>
<protein>
    <recommendedName>
        <fullName evidence="2">DUF3795 domain-containing protein</fullName>
    </recommendedName>
</protein>
<dbReference type="AlphaFoldDB" id="A0A645J9Z0"/>
<dbReference type="EMBL" id="VSSQ01134510">
    <property type="protein sequence ID" value="MPN59922.1"/>
    <property type="molecule type" value="Genomic_DNA"/>
</dbReference>
<accession>A0A645J9Z0</accession>
<proteinExistence type="predicted"/>
<evidence type="ECO:0000313" key="1">
    <source>
        <dbReference type="EMBL" id="MPN59922.1"/>
    </source>
</evidence>
<evidence type="ECO:0008006" key="2">
    <source>
        <dbReference type="Google" id="ProtNLM"/>
    </source>
</evidence>
<reference evidence="1" key="1">
    <citation type="submission" date="2019-08" db="EMBL/GenBank/DDBJ databases">
        <authorList>
            <person name="Kucharzyk K."/>
            <person name="Murdoch R.W."/>
            <person name="Higgins S."/>
            <person name="Loffler F."/>
        </authorList>
    </citation>
    <scope>NUCLEOTIDE SEQUENCE</scope>
</reference>
<comment type="caution">
    <text evidence="1">The sequence shown here is derived from an EMBL/GenBank/DDBJ whole genome shotgun (WGS) entry which is preliminary data.</text>
</comment>
<organism evidence="1">
    <name type="scientific">bioreactor metagenome</name>
    <dbReference type="NCBI Taxonomy" id="1076179"/>
    <lineage>
        <taxon>unclassified sequences</taxon>
        <taxon>metagenomes</taxon>
        <taxon>ecological metagenomes</taxon>
    </lineage>
</organism>
<name>A0A645J9Z0_9ZZZZ</name>
<gene>
    <name evidence="1" type="ORF">SDC9_207645</name>
</gene>